<evidence type="ECO:0000313" key="3">
    <source>
        <dbReference type="EMBL" id="CAB4934883.1"/>
    </source>
</evidence>
<dbReference type="GO" id="GO:0006098">
    <property type="term" value="P:pentose-phosphate shunt"/>
    <property type="evidence" value="ECO:0007669"/>
    <property type="project" value="InterPro"/>
</dbReference>
<organism evidence="3">
    <name type="scientific">freshwater metagenome</name>
    <dbReference type="NCBI Taxonomy" id="449393"/>
    <lineage>
        <taxon>unclassified sequences</taxon>
        <taxon>metagenomes</taxon>
        <taxon>ecological metagenomes</taxon>
    </lineage>
</organism>
<sequence length="226" mass="22868">MDAARIITVTDAEAAAAAAAGALAAAIGAALAQRGAAHVALSGGTTPRRAFELLGPLVPHWSGVHVWFADERCVGPDHPESNARLVRETLAAPGAEVHRIEGELGAEAAAAAYEQRLADVVLDLVLLGLGEDGHTASLFPQNPALDAAGRVAPVHDAPKPPPDRVTLTRATIDGARARLLLVTGAGKAGALALTLGTPDRATPASLVRRAQLDVICDRAAAAGISG</sequence>
<reference evidence="3" key="1">
    <citation type="submission" date="2020-05" db="EMBL/GenBank/DDBJ databases">
        <authorList>
            <person name="Chiriac C."/>
            <person name="Salcher M."/>
            <person name="Ghai R."/>
            <person name="Kavagutti S V."/>
        </authorList>
    </citation>
    <scope>NUCLEOTIDE SEQUENCE</scope>
</reference>
<dbReference type="AlphaFoldDB" id="A0A6J7IUS0"/>
<dbReference type="Gene3D" id="3.40.50.1360">
    <property type="match status" value="1"/>
</dbReference>
<dbReference type="InterPro" id="IPR037171">
    <property type="entry name" value="NagB/RpiA_transferase-like"/>
</dbReference>
<name>A0A6J7IUS0_9ZZZZ</name>
<evidence type="ECO:0000259" key="2">
    <source>
        <dbReference type="Pfam" id="PF01182"/>
    </source>
</evidence>
<dbReference type="InterPro" id="IPR006148">
    <property type="entry name" value="Glc/Gal-6P_isomerase"/>
</dbReference>
<comment type="similarity">
    <text evidence="1">Belongs to the glucosamine/galactosamine-6-phosphate isomerase family. 6-phosphogluconolactonase subfamily.</text>
</comment>
<dbReference type="PANTHER" id="PTHR11054">
    <property type="entry name" value="6-PHOSPHOGLUCONOLACTONASE"/>
    <property type="match status" value="1"/>
</dbReference>
<dbReference type="Pfam" id="PF01182">
    <property type="entry name" value="Glucosamine_iso"/>
    <property type="match status" value="1"/>
</dbReference>
<accession>A0A6J7IUS0</accession>
<dbReference type="InterPro" id="IPR039104">
    <property type="entry name" value="6PGL"/>
</dbReference>
<dbReference type="GO" id="GO:0005975">
    <property type="term" value="P:carbohydrate metabolic process"/>
    <property type="evidence" value="ECO:0007669"/>
    <property type="project" value="InterPro"/>
</dbReference>
<gene>
    <name evidence="3" type="ORF">UFOPK3674_01410</name>
</gene>
<dbReference type="SUPFAM" id="SSF100950">
    <property type="entry name" value="NagB/RpiA/CoA transferase-like"/>
    <property type="match status" value="1"/>
</dbReference>
<proteinExistence type="inferred from homology"/>
<dbReference type="NCBIfam" id="TIGR01198">
    <property type="entry name" value="pgl"/>
    <property type="match status" value="1"/>
</dbReference>
<evidence type="ECO:0000256" key="1">
    <source>
        <dbReference type="ARBA" id="ARBA00010662"/>
    </source>
</evidence>
<protein>
    <submittedName>
        <fullName evidence="3">Unannotated protein</fullName>
    </submittedName>
</protein>
<dbReference type="EMBL" id="CAFBMX010000006">
    <property type="protein sequence ID" value="CAB4934883.1"/>
    <property type="molecule type" value="Genomic_DNA"/>
</dbReference>
<feature type="domain" description="Glucosamine/galactosamine-6-phosphate isomerase" evidence="2">
    <location>
        <begin position="11"/>
        <end position="213"/>
    </location>
</feature>
<dbReference type="CDD" id="cd01400">
    <property type="entry name" value="6PGL"/>
    <property type="match status" value="1"/>
</dbReference>
<dbReference type="InterPro" id="IPR005900">
    <property type="entry name" value="6-phosphogluconolactonase_DevB"/>
</dbReference>
<dbReference type="PANTHER" id="PTHR11054:SF0">
    <property type="entry name" value="6-PHOSPHOGLUCONOLACTONASE"/>
    <property type="match status" value="1"/>
</dbReference>
<dbReference type="GO" id="GO:0017057">
    <property type="term" value="F:6-phosphogluconolactonase activity"/>
    <property type="evidence" value="ECO:0007669"/>
    <property type="project" value="InterPro"/>
</dbReference>